<accession>E9HA09</accession>
<protein>
    <submittedName>
        <fullName evidence="2">Uncharacterized protein</fullName>
    </submittedName>
</protein>
<dbReference type="EMBL" id="GL732610">
    <property type="protein sequence ID" value="EFX71426.1"/>
    <property type="molecule type" value="Genomic_DNA"/>
</dbReference>
<dbReference type="InParanoid" id="E9HA09"/>
<keyword evidence="3" id="KW-1185">Reference proteome</keyword>
<proteinExistence type="predicted"/>
<dbReference type="AlphaFoldDB" id="E9HA09"/>
<sequence length="223" mass="25831">MEEERTINPYRSAEIPSISDRLEFLFDNPLQIQELTFKENCKPLNEILDLTCSPNLQVNQDIAHSERYQIVNFQRLIFSYHANRLYLRVVDAKARPVVLVLPPENVAAFVNSSRDAYSTLLADWDRAPPVVIELFNSSFTFSHRSRYGILVYDFVFRSWELIGFIAPLGCDKSESGQSPNPIIRLIEYFQPNLKKVNRKRTSTCRKRTSPKNKTNRSTAQISK</sequence>
<dbReference type="Proteomes" id="UP000000305">
    <property type="component" value="Unassembled WGS sequence"/>
</dbReference>
<dbReference type="KEGG" id="dpx:DAPPUDRAFT_111737"/>
<evidence type="ECO:0000256" key="1">
    <source>
        <dbReference type="SAM" id="MobiDB-lite"/>
    </source>
</evidence>
<name>E9HA09_DAPPU</name>
<gene>
    <name evidence="2" type="ORF">DAPPUDRAFT_111737</name>
</gene>
<feature type="compositionally biased region" description="Basic residues" evidence="1">
    <location>
        <begin position="199"/>
        <end position="214"/>
    </location>
</feature>
<reference evidence="2 3" key="1">
    <citation type="journal article" date="2011" name="Science">
        <title>The ecoresponsive genome of Daphnia pulex.</title>
        <authorList>
            <person name="Colbourne J.K."/>
            <person name="Pfrender M.E."/>
            <person name="Gilbert D."/>
            <person name="Thomas W.K."/>
            <person name="Tucker A."/>
            <person name="Oakley T.H."/>
            <person name="Tokishita S."/>
            <person name="Aerts A."/>
            <person name="Arnold G.J."/>
            <person name="Basu M.K."/>
            <person name="Bauer D.J."/>
            <person name="Caceres C.E."/>
            <person name="Carmel L."/>
            <person name="Casola C."/>
            <person name="Choi J.H."/>
            <person name="Detter J.C."/>
            <person name="Dong Q."/>
            <person name="Dusheyko S."/>
            <person name="Eads B.D."/>
            <person name="Frohlich T."/>
            <person name="Geiler-Samerotte K.A."/>
            <person name="Gerlach D."/>
            <person name="Hatcher P."/>
            <person name="Jogdeo S."/>
            <person name="Krijgsveld J."/>
            <person name="Kriventseva E.V."/>
            <person name="Kultz D."/>
            <person name="Laforsch C."/>
            <person name="Lindquist E."/>
            <person name="Lopez J."/>
            <person name="Manak J.R."/>
            <person name="Muller J."/>
            <person name="Pangilinan J."/>
            <person name="Patwardhan R.P."/>
            <person name="Pitluck S."/>
            <person name="Pritham E.J."/>
            <person name="Rechtsteiner A."/>
            <person name="Rho M."/>
            <person name="Rogozin I.B."/>
            <person name="Sakarya O."/>
            <person name="Salamov A."/>
            <person name="Schaack S."/>
            <person name="Shapiro H."/>
            <person name="Shiga Y."/>
            <person name="Skalitzky C."/>
            <person name="Smith Z."/>
            <person name="Souvorov A."/>
            <person name="Sung W."/>
            <person name="Tang Z."/>
            <person name="Tsuchiya D."/>
            <person name="Tu H."/>
            <person name="Vos H."/>
            <person name="Wang M."/>
            <person name="Wolf Y.I."/>
            <person name="Yamagata H."/>
            <person name="Yamada T."/>
            <person name="Ye Y."/>
            <person name="Shaw J.R."/>
            <person name="Andrews J."/>
            <person name="Crease T.J."/>
            <person name="Tang H."/>
            <person name="Lucas S.M."/>
            <person name="Robertson H.M."/>
            <person name="Bork P."/>
            <person name="Koonin E.V."/>
            <person name="Zdobnov E.M."/>
            <person name="Grigoriev I.V."/>
            <person name="Lynch M."/>
            <person name="Boore J.L."/>
        </authorList>
    </citation>
    <scope>NUCLEOTIDE SEQUENCE [LARGE SCALE GENOMIC DNA]</scope>
</reference>
<dbReference type="OrthoDB" id="6340542at2759"/>
<dbReference type="HOGENOM" id="CLU_1241246_0_0_1"/>
<organism evidence="2 3">
    <name type="scientific">Daphnia pulex</name>
    <name type="common">Water flea</name>
    <dbReference type="NCBI Taxonomy" id="6669"/>
    <lineage>
        <taxon>Eukaryota</taxon>
        <taxon>Metazoa</taxon>
        <taxon>Ecdysozoa</taxon>
        <taxon>Arthropoda</taxon>
        <taxon>Crustacea</taxon>
        <taxon>Branchiopoda</taxon>
        <taxon>Diplostraca</taxon>
        <taxon>Cladocera</taxon>
        <taxon>Anomopoda</taxon>
        <taxon>Daphniidae</taxon>
        <taxon>Daphnia</taxon>
    </lineage>
</organism>
<evidence type="ECO:0000313" key="3">
    <source>
        <dbReference type="Proteomes" id="UP000000305"/>
    </source>
</evidence>
<feature type="region of interest" description="Disordered" evidence="1">
    <location>
        <begin position="199"/>
        <end position="223"/>
    </location>
</feature>
<evidence type="ECO:0000313" key="2">
    <source>
        <dbReference type="EMBL" id="EFX71426.1"/>
    </source>
</evidence>